<keyword evidence="3" id="KW-0408">Iron</keyword>
<evidence type="ECO:0000256" key="1">
    <source>
        <dbReference type="ARBA" id="ARBA00022723"/>
    </source>
</evidence>
<sequence>MKRENSFKLQPKKKIETRKRYVIISDTHISRSGGAFNLHTFNLGIDQINKIQDVDLFMHLGDITQNGTLLEYEYSLEQFKKFQPVSKSPLIFLIGNHDALNVGYLLYEEMIGRRHYEYEDDEIFIIGIDSTKPDLPGGIIHHNIIELVREELMKRERENKFKVVCFHHQLIPIPNTGKERSAIDDSGDMLEMLLETKADLVLNGHRHTSNLYTLSSSEKDLYIFNAGTFCCNKTRYRELFTYAIIDIQGSNLTFKVIPILDSTSLQEIHREVNYYLPLEIQQDQIPLCRFIQISNSLVTSHSENEMTNFDRAIDQINKIKDIDLVVHTGNVTQNSFKEEFSIAKDKINNLKHPYLVVPGYTDSKPPYWKYWKQYFGSFDPIFENEKLFFQGINSATREKTEGSIGRQKLRNYMEKVLSLSHRKILGVCFFHSLIPTPLSLWRTELVDSGDVLSQFAHSQIDLCLNSSPSIAFNVKIDHTLFSNGGNLNLKRFDESFIEIEIYKEGYVVLKEHNLATGQIKTIGTYNITIFM</sequence>
<dbReference type="SUPFAM" id="SSF56300">
    <property type="entry name" value="Metallo-dependent phosphatases"/>
    <property type="match status" value="2"/>
</dbReference>
<comment type="caution">
    <text evidence="6">The sequence shown here is derived from an EMBL/GenBank/DDBJ whole genome shotgun (WGS) entry which is preliminary data.</text>
</comment>
<keyword evidence="2" id="KW-0378">Hydrolase</keyword>
<dbReference type="PANTHER" id="PTHR42988:SF2">
    <property type="entry name" value="CYCLIC NUCLEOTIDE PHOSPHODIESTERASE CBUA0032-RELATED"/>
    <property type="match status" value="1"/>
</dbReference>
<gene>
    <name evidence="6" type="ORF">LCGC14_1017790</name>
</gene>
<dbReference type="InterPro" id="IPR004843">
    <property type="entry name" value="Calcineurin-like_PHP"/>
</dbReference>
<comment type="similarity">
    <text evidence="4">Belongs to the cyclic nucleotide phosphodiesterase class-III family.</text>
</comment>
<dbReference type="InterPro" id="IPR029052">
    <property type="entry name" value="Metallo-depent_PP-like"/>
</dbReference>
<dbReference type="GO" id="GO:0016787">
    <property type="term" value="F:hydrolase activity"/>
    <property type="evidence" value="ECO:0007669"/>
    <property type="project" value="UniProtKB-KW"/>
</dbReference>
<dbReference type="InterPro" id="IPR050884">
    <property type="entry name" value="CNP_phosphodiesterase-III"/>
</dbReference>
<keyword evidence="1" id="KW-0479">Metal-binding</keyword>
<evidence type="ECO:0000256" key="3">
    <source>
        <dbReference type="ARBA" id="ARBA00023004"/>
    </source>
</evidence>
<accession>A0A0F9R4F7</accession>
<dbReference type="Gene3D" id="3.60.21.10">
    <property type="match status" value="2"/>
</dbReference>
<proteinExistence type="inferred from homology"/>
<name>A0A0F9R4F7_9ZZZZ</name>
<dbReference type="GO" id="GO:0046872">
    <property type="term" value="F:metal ion binding"/>
    <property type="evidence" value="ECO:0007669"/>
    <property type="project" value="UniProtKB-KW"/>
</dbReference>
<evidence type="ECO:0000256" key="4">
    <source>
        <dbReference type="ARBA" id="ARBA00025742"/>
    </source>
</evidence>
<protein>
    <recommendedName>
        <fullName evidence="5">Calcineurin-like phosphoesterase domain-containing protein</fullName>
    </recommendedName>
</protein>
<dbReference type="EMBL" id="LAZR01004045">
    <property type="protein sequence ID" value="KKN12308.1"/>
    <property type="molecule type" value="Genomic_DNA"/>
</dbReference>
<feature type="domain" description="Calcineurin-like phosphoesterase" evidence="5">
    <location>
        <begin position="20"/>
        <end position="208"/>
    </location>
</feature>
<evidence type="ECO:0000313" key="6">
    <source>
        <dbReference type="EMBL" id="KKN12308.1"/>
    </source>
</evidence>
<dbReference type="AlphaFoldDB" id="A0A0F9R4F7"/>
<dbReference type="PANTHER" id="PTHR42988">
    <property type="entry name" value="PHOSPHOHYDROLASE"/>
    <property type="match status" value="1"/>
</dbReference>
<organism evidence="6">
    <name type="scientific">marine sediment metagenome</name>
    <dbReference type="NCBI Taxonomy" id="412755"/>
    <lineage>
        <taxon>unclassified sequences</taxon>
        <taxon>metagenomes</taxon>
        <taxon>ecological metagenomes</taxon>
    </lineage>
</organism>
<dbReference type="Pfam" id="PF00149">
    <property type="entry name" value="Metallophos"/>
    <property type="match status" value="1"/>
</dbReference>
<reference evidence="6" key="1">
    <citation type="journal article" date="2015" name="Nature">
        <title>Complex archaea that bridge the gap between prokaryotes and eukaryotes.</title>
        <authorList>
            <person name="Spang A."/>
            <person name="Saw J.H."/>
            <person name="Jorgensen S.L."/>
            <person name="Zaremba-Niedzwiedzka K."/>
            <person name="Martijn J."/>
            <person name="Lind A.E."/>
            <person name="van Eijk R."/>
            <person name="Schleper C."/>
            <person name="Guy L."/>
            <person name="Ettema T.J."/>
        </authorList>
    </citation>
    <scope>NUCLEOTIDE SEQUENCE</scope>
</reference>
<evidence type="ECO:0000256" key="2">
    <source>
        <dbReference type="ARBA" id="ARBA00022801"/>
    </source>
</evidence>
<evidence type="ECO:0000259" key="5">
    <source>
        <dbReference type="Pfam" id="PF00149"/>
    </source>
</evidence>